<feature type="transmembrane region" description="Helical" evidence="1">
    <location>
        <begin position="126"/>
        <end position="145"/>
    </location>
</feature>
<dbReference type="EMBL" id="JQBX01000006">
    <property type="protein sequence ID" value="KRN94275.1"/>
    <property type="molecule type" value="Genomic_DNA"/>
</dbReference>
<dbReference type="Proteomes" id="UP000051859">
    <property type="component" value="Unassembled WGS sequence"/>
</dbReference>
<keyword evidence="1" id="KW-1133">Transmembrane helix</keyword>
<reference evidence="2 3" key="1">
    <citation type="journal article" date="2015" name="Genome Announc.">
        <title>Expanding the biotechnology potential of lactobacilli through comparative genomics of 213 strains and associated genera.</title>
        <authorList>
            <person name="Sun Z."/>
            <person name="Harris H.M."/>
            <person name="McCann A."/>
            <person name="Guo C."/>
            <person name="Argimon S."/>
            <person name="Zhang W."/>
            <person name="Yang X."/>
            <person name="Jeffery I.B."/>
            <person name="Cooney J.C."/>
            <person name="Kagawa T.F."/>
            <person name="Liu W."/>
            <person name="Song Y."/>
            <person name="Salvetti E."/>
            <person name="Wrobel A."/>
            <person name="Rasinkangas P."/>
            <person name="Parkhill J."/>
            <person name="Rea M.C."/>
            <person name="O'Sullivan O."/>
            <person name="Ritari J."/>
            <person name="Douillard F.P."/>
            <person name="Paul Ross R."/>
            <person name="Yang R."/>
            <person name="Briner A.E."/>
            <person name="Felis G.E."/>
            <person name="de Vos W.M."/>
            <person name="Barrangou R."/>
            <person name="Klaenhammer T.R."/>
            <person name="Caufield P.W."/>
            <person name="Cui Y."/>
            <person name="Zhang H."/>
            <person name="O'Toole P.W."/>
        </authorList>
    </citation>
    <scope>NUCLEOTIDE SEQUENCE [LARGE SCALE GENOMIC DNA]</scope>
    <source>
        <strain evidence="2 3">DSM 18001</strain>
    </source>
</reference>
<comment type="caution">
    <text evidence="2">The sequence shown here is derived from an EMBL/GenBank/DDBJ whole genome shotgun (WGS) entry which is preliminary data.</text>
</comment>
<sequence>MMIDKKANIAYSIRDIAFIALIGIFCGVIFFTTNISYNFLTAALTTIGLGPVANDLLLGLWMIAGPLGIMLTKKIGSSVLAETLGGFVEMVLGGQFGAGAIISGLTQGIGTELGFTLTGYKRFGKFNLFLSCITGTIVTFIWSYFNEGYAKYNFSFLILLFIARLVSISFFDGVLVYWINQLIEKSGIIRRS</sequence>
<protein>
    <submittedName>
        <fullName evidence="2">ABC superfamily ATP binding cassette transporter, membrane protein</fullName>
    </submittedName>
</protein>
<dbReference type="InterPro" id="IPR017195">
    <property type="entry name" value="ABC_thiamin-permease_prd"/>
</dbReference>
<evidence type="ECO:0000256" key="1">
    <source>
        <dbReference type="SAM" id="Phobius"/>
    </source>
</evidence>
<feature type="transmembrane region" description="Helical" evidence="1">
    <location>
        <begin position="12"/>
        <end position="33"/>
    </location>
</feature>
<dbReference type="PATRIC" id="fig|331679.3.peg.1488"/>
<proteinExistence type="predicted"/>
<dbReference type="AlphaFoldDB" id="A0A0R2KXH5"/>
<keyword evidence="3" id="KW-1185">Reference proteome</keyword>
<feature type="transmembrane region" description="Helical" evidence="1">
    <location>
        <begin position="39"/>
        <end position="64"/>
    </location>
</feature>
<name>A0A0R2KXH5_9LACO</name>
<accession>A0A0R2KXH5</accession>
<dbReference type="STRING" id="331679.IV81_GL001454"/>
<dbReference type="PIRSF" id="PIRSF037394">
    <property type="entry name" value="ABC_thiamine-permease_YkoE_prd"/>
    <property type="match status" value="1"/>
</dbReference>
<organism evidence="2 3">
    <name type="scientific">Pediococcus stilesii</name>
    <dbReference type="NCBI Taxonomy" id="331679"/>
    <lineage>
        <taxon>Bacteria</taxon>
        <taxon>Bacillati</taxon>
        <taxon>Bacillota</taxon>
        <taxon>Bacilli</taxon>
        <taxon>Lactobacillales</taxon>
        <taxon>Lactobacillaceae</taxon>
        <taxon>Pediococcus</taxon>
    </lineage>
</organism>
<keyword evidence="1" id="KW-0812">Transmembrane</keyword>
<feature type="transmembrane region" description="Helical" evidence="1">
    <location>
        <begin position="157"/>
        <end position="180"/>
    </location>
</feature>
<evidence type="ECO:0000313" key="2">
    <source>
        <dbReference type="EMBL" id="KRN94275.1"/>
    </source>
</evidence>
<dbReference type="Pfam" id="PF09819">
    <property type="entry name" value="ABC_cobalt"/>
    <property type="match status" value="1"/>
</dbReference>
<keyword evidence="1" id="KW-0472">Membrane</keyword>
<evidence type="ECO:0000313" key="3">
    <source>
        <dbReference type="Proteomes" id="UP000051859"/>
    </source>
</evidence>
<gene>
    <name evidence="2" type="ORF">IV81_GL001454</name>
</gene>